<evidence type="ECO:0000256" key="3">
    <source>
        <dbReference type="ARBA" id="ARBA00022692"/>
    </source>
</evidence>
<dbReference type="AlphaFoldDB" id="A0A9W9EQL0"/>
<dbReference type="GeneID" id="81362438"/>
<organism evidence="7 8">
    <name type="scientific">Penicillium argentinense</name>
    <dbReference type="NCBI Taxonomy" id="1131581"/>
    <lineage>
        <taxon>Eukaryota</taxon>
        <taxon>Fungi</taxon>
        <taxon>Dikarya</taxon>
        <taxon>Ascomycota</taxon>
        <taxon>Pezizomycotina</taxon>
        <taxon>Eurotiomycetes</taxon>
        <taxon>Eurotiomycetidae</taxon>
        <taxon>Eurotiales</taxon>
        <taxon>Aspergillaceae</taxon>
        <taxon>Penicillium</taxon>
    </lineage>
</organism>
<evidence type="ECO:0000313" key="7">
    <source>
        <dbReference type="EMBL" id="KAJ5086197.1"/>
    </source>
</evidence>
<dbReference type="RefSeq" id="XP_056470875.1">
    <property type="nucleotide sequence ID" value="XM_056623459.1"/>
</dbReference>
<reference evidence="7" key="1">
    <citation type="submission" date="2022-11" db="EMBL/GenBank/DDBJ databases">
        <authorList>
            <person name="Petersen C."/>
        </authorList>
    </citation>
    <scope>NUCLEOTIDE SEQUENCE</scope>
    <source>
        <strain evidence="7">IBT 30761</strain>
    </source>
</reference>
<comment type="similarity">
    <text evidence="2">Belongs to the acetate uptake transporter (AceTr) (TC 2.A.96) family.</text>
</comment>
<keyword evidence="8" id="KW-1185">Reference proteome</keyword>
<comment type="caution">
    <text evidence="7">The sequence shown here is derived from an EMBL/GenBank/DDBJ whole genome shotgun (WGS) entry which is preliminary data.</text>
</comment>
<dbReference type="GO" id="GO:0016020">
    <property type="term" value="C:membrane"/>
    <property type="evidence" value="ECO:0007669"/>
    <property type="project" value="UniProtKB-SubCell"/>
</dbReference>
<dbReference type="Pfam" id="PF01184">
    <property type="entry name" value="Gpr1_Fun34_YaaH"/>
    <property type="match status" value="1"/>
</dbReference>
<keyword evidence="5 6" id="KW-0472">Membrane</keyword>
<dbReference type="Proteomes" id="UP001149074">
    <property type="component" value="Unassembled WGS sequence"/>
</dbReference>
<evidence type="ECO:0000256" key="2">
    <source>
        <dbReference type="ARBA" id="ARBA00005587"/>
    </source>
</evidence>
<evidence type="ECO:0000256" key="4">
    <source>
        <dbReference type="ARBA" id="ARBA00022989"/>
    </source>
</evidence>
<dbReference type="OrthoDB" id="3648309at2759"/>
<name>A0A9W9EQL0_9EURO</name>
<accession>A0A9W9EQL0</accession>
<evidence type="ECO:0000256" key="5">
    <source>
        <dbReference type="ARBA" id="ARBA00023136"/>
    </source>
</evidence>
<protein>
    <submittedName>
        <fullName evidence="7">Uncharacterized protein</fullName>
    </submittedName>
</protein>
<evidence type="ECO:0000256" key="6">
    <source>
        <dbReference type="SAM" id="Phobius"/>
    </source>
</evidence>
<feature type="transmembrane region" description="Helical" evidence="6">
    <location>
        <begin position="29"/>
        <end position="48"/>
    </location>
</feature>
<reference evidence="7" key="2">
    <citation type="journal article" date="2023" name="IMA Fungus">
        <title>Comparative genomic study of the Penicillium genus elucidates a diverse pangenome and 15 lateral gene transfer events.</title>
        <authorList>
            <person name="Petersen C."/>
            <person name="Sorensen T."/>
            <person name="Nielsen M.R."/>
            <person name="Sondergaard T.E."/>
            <person name="Sorensen J.L."/>
            <person name="Fitzpatrick D.A."/>
            <person name="Frisvad J.C."/>
            <person name="Nielsen K.L."/>
        </authorList>
    </citation>
    <scope>NUCLEOTIDE SEQUENCE</scope>
    <source>
        <strain evidence="7">IBT 30761</strain>
    </source>
</reference>
<comment type="subcellular location">
    <subcellularLocation>
        <location evidence="1">Membrane</location>
        <topology evidence="1">Multi-pass membrane protein</topology>
    </subcellularLocation>
</comment>
<dbReference type="EMBL" id="JAPQKI010000010">
    <property type="protein sequence ID" value="KAJ5086197.1"/>
    <property type="molecule type" value="Genomic_DNA"/>
</dbReference>
<keyword evidence="4 6" id="KW-1133">Transmembrane helix</keyword>
<proteinExistence type="inferred from homology"/>
<evidence type="ECO:0000313" key="8">
    <source>
        <dbReference type="Proteomes" id="UP001149074"/>
    </source>
</evidence>
<gene>
    <name evidence="7" type="ORF">N7532_010968</name>
</gene>
<dbReference type="InterPro" id="IPR000791">
    <property type="entry name" value="Gpr1/Fun34/SatP-like"/>
</dbReference>
<sequence>MIVSRQGRLVSQVPLPQYMKLANPGPPRLLAFALTMFVLGLYQFGAGLPHADPQVGMGPDQAVFGLAVFMGGIDEIPRGQHL</sequence>
<evidence type="ECO:0000256" key="1">
    <source>
        <dbReference type="ARBA" id="ARBA00004141"/>
    </source>
</evidence>
<keyword evidence="3 6" id="KW-0812">Transmembrane</keyword>